<dbReference type="EMBL" id="CAAALY010124870">
    <property type="protein sequence ID" value="VEL31639.1"/>
    <property type="molecule type" value="Genomic_DNA"/>
</dbReference>
<keyword evidence="3" id="KW-1185">Reference proteome</keyword>
<evidence type="ECO:0000256" key="1">
    <source>
        <dbReference type="SAM" id="Coils"/>
    </source>
</evidence>
<dbReference type="AlphaFoldDB" id="A0A3S5AKG0"/>
<keyword evidence="1" id="KW-0175">Coiled coil</keyword>
<dbReference type="Proteomes" id="UP000784294">
    <property type="component" value="Unassembled WGS sequence"/>
</dbReference>
<sequence length="76" mass="8253">MTALSEATGRVASLEQQLDQMTTRLSESAHQLSEAASAHQLALVTQDALRSQLDRIVEDLTTARLRLVGLATGRHI</sequence>
<protein>
    <submittedName>
        <fullName evidence="2">Uncharacterized protein</fullName>
    </submittedName>
</protein>
<feature type="non-terminal residue" evidence="2">
    <location>
        <position position="76"/>
    </location>
</feature>
<evidence type="ECO:0000313" key="3">
    <source>
        <dbReference type="Proteomes" id="UP000784294"/>
    </source>
</evidence>
<organism evidence="2 3">
    <name type="scientific">Protopolystoma xenopodis</name>
    <dbReference type="NCBI Taxonomy" id="117903"/>
    <lineage>
        <taxon>Eukaryota</taxon>
        <taxon>Metazoa</taxon>
        <taxon>Spiralia</taxon>
        <taxon>Lophotrochozoa</taxon>
        <taxon>Platyhelminthes</taxon>
        <taxon>Monogenea</taxon>
        <taxon>Polyopisthocotylea</taxon>
        <taxon>Polystomatidea</taxon>
        <taxon>Polystomatidae</taxon>
        <taxon>Protopolystoma</taxon>
    </lineage>
</organism>
<gene>
    <name evidence="2" type="ORF">PXEA_LOCUS25079</name>
</gene>
<name>A0A3S5AKG0_9PLAT</name>
<feature type="coiled-coil region" evidence="1">
    <location>
        <begin position="4"/>
        <end position="31"/>
    </location>
</feature>
<reference evidence="2" key="1">
    <citation type="submission" date="2018-11" db="EMBL/GenBank/DDBJ databases">
        <authorList>
            <consortium name="Pathogen Informatics"/>
        </authorList>
    </citation>
    <scope>NUCLEOTIDE SEQUENCE</scope>
</reference>
<evidence type="ECO:0000313" key="2">
    <source>
        <dbReference type="EMBL" id="VEL31639.1"/>
    </source>
</evidence>
<accession>A0A3S5AKG0</accession>
<comment type="caution">
    <text evidence="2">The sequence shown here is derived from an EMBL/GenBank/DDBJ whole genome shotgun (WGS) entry which is preliminary data.</text>
</comment>
<proteinExistence type="predicted"/>